<gene>
    <name evidence="7" type="ORF">SAMN02746064_00254</name>
</gene>
<keyword evidence="1" id="KW-0175">Coiled coil</keyword>
<evidence type="ECO:0000259" key="6">
    <source>
        <dbReference type="Pfam" id="PF20990"/>
    </source>
</evidence>
<reference evidence="7 8" key="1">
    <citation type="submission" date="2016-11" db="EMBL/GenBank/DDBJ databases">
        <authorList>
            <person name="Jaros S."/>
            <person name="Januszkiewicz K."/>
            <person name="Wedrychowicz H."/>
        </authorList>
    </citation>
    <scope>NUCLEOTIDE SEQUENCE [LARGE SCALE GENOMIC DNA]</scope>
    <source>
        <strain evidence="7 8">DSM 14828</strain>
    </source>
</reference>
<sequence>MLLFNCSKLKFFAVLLLLAFVMTSPAKAAASNVDFDITGYKIDAYIQQDGSMKVTEAITYDGRFNGQFWNLEYSSGGEKPITGSLGDLAGSSGLYNAHEISDIRVSRLIDPGSPLTPSNLEEYSQIGTGSGIPGDERVYEFSVDDQRAELKIFSPTYGSIKTLVIEYTLSNVAVLHNDVGEVYWNFIGIGWEDTINNLEIDLYLPTGSDELRIFAHGPLTGVSELVGNNQAKLQIDRVHPSEAVDARFVFSTEVLSGVVKETNIDALDEILRVEQARADEANAQRDRARAIKTALSVLGIVWFIFMAAGTIFIYFKYDKEFKADFYGKYYRELPADYGPAVMSYNYNFKKISPRDLTATILNMIRNKAFTLTYEKVEKKRLLFGSKMEDVYTITDNSDNLRRELTREESHLKDWLIGKIGNGKSVTFDDIEEYSKNKKNALAFYDDYDIWKTIIEGKAQGYDFFDDKAVYGAIMGVLLGISGIILGVAGAVWGVLLTLINVPLGILIVIFSIRIKRRSKRGNEDFVKWKAFKDFLTDFSKIDDAVVPSIILWEHYLVYAVSLGVADKVIETMKVVLKDSDFSDPNLTYLRGGYGYAGFYAFSALNTSLDTVTRNAVQSAMTQHSSGSGGGGGFSVGGGGGGGGGSGGRGF</sequence>
<evidence type="ECO:0000256" key="2">
    <source>
        <dbReference type="SAM" id="MobiDB-lite"/>
    </source>
</evidence>
<evidence type="ECO:0000313" key="7">
    <source>
        <dbReference type="EMBL" id="SHE31318.1"/>
    </source>
</evidence>
<proteinExistence type="predicted"/>
<keyword evidence="3" id="KW-0812">Transmembrane</keyword>
<keyword evidence="3" id="KW-1133">Transmembrane helix</keyword>
<feature type="compositionally biased region" description="Gly residues" evidence="2">
    <location>
        <begin position="626"/>
        <end position="650"/>
    </location>
</feature>
<feature type="region of interest" description="Disordered" evidence="2">
    <location>
        <begin position="619"/>
        <end position="650"/>
    </location>
</feature>
<feature type="transmembrane region" description="Helical" evidence="3">
    <location>
        <begin position="468"/>
        <end position="488"/>
    </location>
</feature>
<dbReference type="InterPro" id="IPR018702">
    <property type="entry name" value="DUF2207"/>
</dbReference>
<feature type="signal peptide" evidence="4">
    <location>
        <begin position="1"/>
        <end position="28"/>
    </location>
</feature>
<feature type="coiled-coil region" evidence="1">
    <location>
        <begin position="264"/>
        <end position="293"/>
    </location>
</feature>
<feature type="domain" description="Predicted membrane protein YciQ-like C-terminal" evidence="6">
    <location>
        <begin position="328"/>
        <end position="572"/>
    </location>
</feature>
<evidence type="ECO:0000256" key="1">
    <source>
        <dbReference type="SAM" id="Coils"/>
    </source>
</evidence>
<keyword evidence="8" id="KW-1185">Reference proteome</keyword>
<protein>
    <submittedName>
        <fullName evidence="7">Uncharacterized membrane protein</fullName>
    </submittedName>
</protein>
<dbReference type="AlphaFoldDB" id="A0A1M4SGN9"/>
<feature type="transmembrane region" description="Helical" evidence="3">
    <location>
        <begin position="294"/>
        <end position="315"/>
    </location>
</feature>
<keyword evidence="3" id="KW-0472">Membrane</keyword>
<evidence type="ECO:0000256" key="3">
    <source>
        <dbReference type="SAM" id="Phobius"/>
    </source>
</evidence>
<dbReference type="Pfam" id="PF20990">
    <property type="entry name" value="DUF2207_C"/>
    <property type="match status" value="1"/>
</dbReference>
<dbReference type="OrthoDB" id="5507254at2"/>
<evidence type="ECO:0000256" key="4">
    <source>
        <dbReference type="SAM" id="SignalP"/>
    </source>
</evidence>
<dbReference type="STRING" id="1120975.SAMN02746064_00254"/>
<dbReference type="RefSeq" id="WP_073269243.1">
    <property type="nucleotide sequence ID" value="NZ_FQTU01000001.1"/>
</dbReference>
<name>A0A1M4SGN9_9FIRM</name>
<keyword evidence="4" id="KW-0732">Signal</keyword>
<evidence type="ECO:0000313" key="8">
    <source>
        <dbReference type="Proteomes" id="UP000184251"/>
    </source>
</evidence>
<evidence type="ECO:0000259" key="5">
    <source>
        <dbReference type="Pfam" id="PF09972"/>
    </source>
</evidence>
<accession>A0A1M4SGN9</accession>
<feature type="transmembrane region" description="Helical" evidence="3">
    <location>
        <begin position="494"/>
        <end position="512"/>
    </location>
</feature>
<feature type="chain" id="PRO_5012499706" evidence="4">
    <location>
        <begin position="29"/>
        <end position="650"/>
    </location>
</feature>
<dbReference type="InterPro" id="IPR048389">
    <property type="entry name" value="YciQ-like_C"/>
</dbReference>
<dbReference type="EMBL" id="FQTU01000001">
    <property type="protein sequence ID" value="SHE31318.1"/>
    <property type="molecule type" value="Genomic_DNA"/>
</dbReference>
<dbReference type="Proteomes" id="UP000184251">
    <property type="component" value="Unassembled WGS sequence"/>
</dbReference>
<dbReference type="Pfam" id="PF09972">
    <property type="entry name" value="DUF2207"/>
    <property type="match status" value="1"/>
</dbReference>
<organism evidence="7 8">
    <name type="scientific">Alkalibacter saccharofermentans DSM 14828</name>
    <dbReference type="NCBI Taxonomy" id="1120975"/>
    <lineage>
        <taxon>Bacteria</taxon>
        <taxon>Bacillati</taxon>
        <taxon>Bacillota</taxon>
        <taxon>Clostridia</taxon>
        <taxon>Eubacteriales</taxon>
        <taxon>Eubacteriaceae</taxon>
        <taxon>Alkalibacter</taxon>
    </lineage>
</organism>
<feature type="domain" description="DUF2207" evidence="5">
    <location>
        <begin position="36"/>
        <end position="250"/>
    </location>
</feature>